<keyword evidence="5" id="KW-0249">Electron transport</keyword>
<evidence type="ECO:0000256" key="4">
    <source>
        <dbReference type="ARBA" id="ARBA00022643"/>
    </source>
</evidence>
<evidence type="ECO:0000259" key="6">
    <source>
        <dbReference type="Pfam" id="PF04205"/>
    </source>
</evidence>
<dbReference type="EMBL" id="NMTQ01000031">
    <property type="protein sequence ID" value="PDX58343.1"/>
    <property type="molecule type" value="Genomic_DNA"/>
</dbReference>
<dbReference type="RefSeq" id="WP_097777392.1">
    <property type="nucleotide sequence ID" value="NZ_CABMES010000008.1"/>
</dbReference>
<reference evidence="7 8" key="1">
    <citation type="journal article" date="2017" name="Front. Microbiol.">
        <title>New Insights into the Diversity of the Genus Faecalibacterium.</title>
        <authorList>
            <person name="Benevides L."/>
            <person name="Burman S."/>
            <person name="Martin R."/>
            <person name="Robert V."/>
            <person name="Thomas M."/>
            <person name="Miquel S."/>
            <person name="Chain F."/>
            <person name="Sokol H."/>
            <person name="Bermudez-Humaran L.G."/>
            <person name="Morrison M."/>
            <person name="Langella P."/>
            <person name="Azevedo V.A."/>
            <person name="Chatel J.M."/>
            <person name="Soares S."/>
        </authorList>
    </citation>
    <scope>NUCLEOTIDE SEQUENCE [LARGE SCALE GENOMIC DNA]</scope>
    <source>
        <strain evidence="8">CNCM I-4540</strain>
    </source>
</reference>
<keyword evidence="2" id="KW-0597">Phosphoprotein</keyword>
<accession>A0A2A6ZAE3</accession>
<dbReference type="GO" id="GO:0009055">
    <property type="term" value="F:electron transfer activity"/>
    <property type="evidence" value="ECO:0007669"/>
    <property type="project" value="InterPro"/>
</dbReference>
<evidence type="ECO:0000256" key="2">
    <source>
        <dbReference type="ARBA" id="ARBA00022553"/>
    </source>
</evidence>
<dbReference type="PANTHER" id="PTHR36118:SF1">
    <property type="entry name" value="ION-TRANSLOCATING OXIDOREDUCTASE COMPLEX SUBUNIT G"/>
    <property type="match status" value="1"/>
</dbReference>
<keyword evidence="1" id="KW-0813">Transport</keyword>
<dbReference type="PANTHER" id="PTHR36118">
    <property type="entry name" value="ION-TRANSLOCATING OXIDOREDUCTASE COMPLEX SUBUNIT G"/>
    <property type="match status" value="1"/>
</dbReference>
<evidence type="ECO:0000256" key="3">
    <source>
        <dbReference type="ARBA" id="ARBA00022630"/>
    </source>
</evidence>
<evidence type="ECO:0000313" key="8">
    <source>
        <dbReference type="Proteomes" id="UP000220752"/>
    </source>
</evidence>
<keyword evidence="4" id="KW-0288">FMN</keyword>
<evidence type="ECO:0000256" key="1">
    <source>
        <dbReference type="ARBA" id="ARBA00022448"/>
    </source>
</evidence>
<dbReference type="InterPro" id="IPR010209">
    <property type="entry name" value="Ion_transpt_RnfG/RsxG"/>
</dbReference>
<sequence>MSKSSNWESTIKPIVVLSVISLIASLLLALVNGMTAPVIAENTKRTTLAAYVGVLPSVSDASELEEVTDYTTAGITGVVKAPDGSTAIKAEEKGFDGGILTVIMGFDANGAETGIWVDASTQTKGIGSNVSSDDFLAQFDGMDGTQNIVMNQDYDAYSGATISSTALFAAINDCVNCYNELA</sequence>
<dbReference type="AlphaFoldDB" id="A0A2A6ZAE3"/>
<organism evidence="7 8">
    <name type="scientific">Faecalibacterium langellae</name>
    <dbReference type="NCBI Taxonomy" id="3435293"/>
    <lineage>
        <taxon>Bacteria</taxon>
        <taxon>Bacillati</taxon>
        <taxon>Bacillota</taxon>
        <taxon>Clostridia</taxon>
        <taxon>Eubacteriales</taxon>
        <taxon>Oscillospiraceae</taxon>
        <taxon>Faecalibacterium</taxon>
    </lineage>
</organism>
<dbReference type="GO" id="GO:0022900">
    <property type="term" value="P:electron transport chain"/>
    <property type="evidence" value="ECO:0007669"/>
    <property type="project" value="InterPro"/>
</dbReference>
<feature type="domain" description="FMN-binding" evidence="6">
    <location>
        <begin position="97"/>
        <end position="175"/>
    </location>
</feature>
<gene>
    <name evidence="7" type="ORF">CGS46_08365</name>
</gene>
<proteinExistence type="predicted"/>
<keyword evidence="8" id="KW-1185">Reference proteome</keyword>
<comment type="caution">
    <text evidence="7">The sequence shown here is derived from an EMBL/GenBank/DDBJ whole genome shotgun (WGS) entry which is preliminary data.</text>
</comment>
<keyword evidence="3" id="KW-0285">Flavoprotein</keyword>
<dbReference type="Proteomes" id="UP000220752">
    <property type="component" value="Unassembled WGS sequence"/>
</dbReference>
<dbReference type="GO" id="GO:0005886">
    <property type="term" value="C:plasma membrane"/>
    <property type="evidence" value="ECO:0007669"/>
    <property type="project" value="InterPro"/>
</dbReference>
<name>A0A2A6ZAE3_9FIRM</name>
<dbReference type="Pfam" id="PF04205">
    <property type="entry name" value="FMN_bind"/>
    <property type="match status" value="1"/>
</dbReference>
<evidence type="ECO:0000256" key="5">
    <source>
        <dbReference type="ARBA" id="ARBA00022982"/>
    </source>
</evidence>
<dbReference type="InterPro" id="IPR007329">
    <property type="entry name" value="FMN-bd"/>
</dbReference>
<protein>
    <submittedName>
        <fullName evidence="7">Electron transporter RnfG</fullName>
    </submittedName>
</protein>
<evidence type="ECO:0000313" key="7">
    <source>
        <dbReference type="EMBL" id="PDX58343.1"/>
    </source>
</evidence>
<dbReference type="GO" id="GO:0010181">
    <property type="term" value="F:FMN binding"/>
    <property type="evidence" value="ECO:0007669"/>
    <property type="project" value="InterPro"/>
</dbReference>